<feature type="signal peptide" evidence="2">
    <location>
        <begin position="1"/>
        <end position="22"/>
    </location>
</feature>
<organism evidence="3 4">
    <name type="scientific">Marinobacter aromaticivorans</name>
    <dbReference type="NCBI Taxonomy" id="1494078"/>
    <lineage>
        <taxon>Bacteria</taxon>
        <taxon>Pseudomonadati</taxon>
        <taxon>Pseudomonadota</taxon>
        <taxon>Gammaproteobacteria</taxon>
        <taxon>Pseudomonadales</taxon>
        <taxon>Marinobacteraceae</taxon>
        <taxon>Marinobacter</taxon>
    </lineage>
</organism>
<dbReference type="EMBL" id="JBHTBD010000009">
    <property type="protein sequence ID" value="MFC7296300.1"/>
    <property type="molecule type" value="Genomic_DNA"/>
</dbReference>
<evidence type="ECO:0000313" key="3">
    <source>
        <dbReference type="EMBL" id="MFC7296300.1"/>
    </source>
</evidence>
<evidence type="ECO:0000313" key="4">
    <source>
        <dbReference type="Proteomes" id="UP001596506"/>
    </source>
</evidence>
<keyword evidence="4" id="KW-1185">Reference proteome</keyword>
<gene>
    <name evidence="3" type="ORF">ACFQQA_16395</name>
</gene>
<dbReference type="Proteomes" id="UP001596506">
    <property type="component" value="Unassembled WGS sequence"/>
</dbReference>
<dbReference type="InterPro" id="IPR021204">
    <property type="entry name" value="Integr_conj_element_PFL4711"/>
</dbReference>
<proteinExistence type="predicted"/>
<keyword evidence="1" id="KW-0175">Coiled coil</keyword>
<feature type="chain" id="PRO_5047186613" evidence="2">
    <location>
        <begin position="23"/>
        <end position="451"/>
    </location>
</feature>
<name>A0ABW2IZX2_9GAMM</name>
<dbReference type="NCBIfam" id="TIGR03755">
    <property type="entry name" value="conj_TIGR03755"/>
    <property type="match status" value="1"/>
</dbReference>
<evidence type="ECO:0000256" key="1">
    <source>
        <dbReference type="SAM" id="Coils"/>
    </source>
</evidence>
<dbReference type="RefSeq" id="WP_100689789.1">
    <property type="nucleotide sequence ID" value="NZ_JBHTBD010000009.1"/>
</dbReference>
<keyword evidence="2" id="KW-0732">Signal</keyword>
<evidence type="ECO:0000256" key="2">
    <source>
        <dbReference type="SAM" id="SignalP"/>
    </source>
</evidence>
<comment type="caution">
    <text evidence="3">The sequence shown here is derived from an EMBL/GenBank/DDBJ whole genome shotgun (WGS) entry which is preliminary data.</text>
</comment>
<protein>
    <submittedName>
        <fullName evidence="3">Integrating conjugative element protein</fullName>
    </submittedName>
</protein>
<sequence length="451" mass="49019">MKNRNQWIGVVLAGSLAASANAMETTSPRLNTLMDYQIGGGLISGPPTKIHSIPILSFGAGWDLNMACGEFDPKMTVKNQLNGLTDGFKNMMDNVINSATAAVASLPALAIQKADPGLYDLLQQGILQGKMDFEFAESSCQEMANLMMGDSTDYPWEKFKMNAKVADWSWNIGATGGDAVAAKENVDGSNHGDAGSEWVCNSKKGGAGQPPIRALRDVVMVGYNVLFDRNDSCDSASVSVADGQGNALWEYWNGPIQAADWAVSVVGDSEIRTCDNCKKITSRPGKGLAYRHRDMEQDLYDDLEDLVDGTTALSWQNLNRVSAPPGVRVTDLVIKAIRKRNPTAQEEMLRKLSSEIAYTRLVEQGRFLTQMLRSGVKEPNVANMDTAIAIIDNAIDHLNVELAQLDQEIETREAVAERTIGHLLGTEERIYQNTNLPSGNKPSGLNSFGVQ</sequence>
<reference evidence="4" key="1">
    <citation type="journal article" date="2019" name="Int. J. Syst. Evol. Microbiol.">
        <title>The Global Catalogue of Microorganisms (GCM) 10K type strain sequencing project: providing services to taxonomists for standard genome sequencing and annotation.</title>
        <authorList>
            <consortium name="The Broad Institute Genomics Platform"/>
            <consortium name="The Broad Institute Genome Sequencing Center for Infectious Disease"/>
            <person name="Wu L."/>
            <person name="Ma J."/>
        </authorList>
    </citation>
    <scope>NUCLEOTIDE SEQUENCE [LARGE SCALE GENOMIC DNA]</scope>
    <source>
        <strain evidence="4">CCUG 60559</strain>
    </source>
</reference>
<feature type="coiled-coil region" evidence="1">
    <location>
        <begin position="388"/>
        <end position="415"/>
    </location>
</feature>
<accession>A0ABW2IZX2</accession>